<evidence type="ECO:0000256" key="4">
    <source>
        <dbReference type="ARBA" id="ARBA00022692"/>
    </source>
</evidence>
<keyword evidence="3" id="KW-0633">Potassium transport</keyword>
<feature type="domain" description="PAS" evidence="13">
    <location>
        <begin position="37"/>
        <end position="122"/>
    </location>
</feature>
<evidence type="ECO:0000256" key="2">
    <source>
        <dbReference type="ARBA" id="ARBA00022448"/>
    </source>
</evidence>
<proteinExistence type="predicted"/>
<comment type="subcellular location">
    <subcellularLocation>
        <location evidence="1">Membrane</location>
        <topology evidence="1">Multi-pass membrane protein</topology>
    </subcellularLocation>
</comment>
<dbReference type="InterPro" id="IPR050818">
    <property type="entry name" value="KCNH_animal-type"/>
</dbReference>
<evidence type="ECO:0000313" key="15">
    <source>
        <dbReference type="Proteomes" id="UP000319801"/>
    </source>
</evidence>
<keyword evidence="15" id="KW-1185">Reference proteome</keyword>
<keyword evidence="6" id="KW-0851">Voltage-gated channel</keyword>
<keyword evidence="9" id="KW-0406">Ion transport</keyword>
<comment type="caution">
    <text evidence="14">The sequence shown here is derived from an EMBL/GenBank/DDBJ whole genome shotgun (WGS) entry which is preliminary data.</text>
</comment>
<reference evidence="14 15" key="1">
    <citation type="journal article" date="2019" name="Genome Biol. Evol.">
        <title>Whole-Genome Sequencing of the Giant Devil Catfish, Bagarius yarrelli.</title>
        <authorList>
            <person name="Jiang W."/>
            <person name="Lv Y."/>
            <person name="Cheng L."/>
            <person name="Yang K."/>
            <person name="Chao B."/>
            <person name="Wang X."/>
            <person name="Li Y."/>
            <person name="Pan X."/>
            <person name="You X."/>
            <person name="Zhang Y."/>
            <person name="Yang J."/>
            <person name="Li J."/>
            <person name="Zhang X."/>
            <person name="Liu S."/>
            <person name="Sun C."/>
            <person name="Yang J."/>
            <person name="Shi Q."/>
        </authorList>
    </citation>
    <scope>NUCLEOTIDE SEQUENCE [LARGE SCALE GENOMIC DNA]</scope>
    <source>
        <strain evidence="14">JWS20170419001</strain>
        <tissue evidence="14">Muscle</tissue>
    </source>
</reference>
<dbReference type="AlphaFoldDB" id="A0A556VJV8"/>
<dbReference type="PANTHER" id="PTHR10217:SF638">
    <property type="entry name" value="ERG K+ CHANNEL"/>
    <property type="match status" value="1"/>
</dbReference>
<dbReference type="InterPro" id="IPR000014">
    <property type="entry name" value="PAS"/>
</dbReference>
<protein>
    <submittedName>
        <fullName evidence="14">Potassium voltage-gated channel subfamily H member 6</fullName>
    </submittedName>
</protein>
<evidence type="ECO:0000256" key="5">
    <source>
        <dbReference type="ARBA" id="ARBA00022826"/>
    </source>
</evidence>
<evidence type="ECO:0000256" key="12">
    <source>
        <dbReference type="ARBA" id="ARBA00034430"/>
    </source>
</evidence>
<comment type="catalytic activity">
    <reaction evidence="12">
        <text>K(+)(in) = K(+)(out)</text>
        <dbReference type="Rhea" id="RHEA:29463"/>
        <dbReference type="ChEBI" id="CHEBI:29103"/>
    </reaction>
</comment>
<dbReference type="Gene3D" id="3.30.450.20">
    <property type="entry name" value="PAS domain"/>
    <property type="match status" value="1"/>
</dbReference>
<dbReference type="GO" id="GO:0034702">
    <property type="term" value="C:monoatomic ion channel complex"/>
    <property type="evidence" value="ECO:0007669"/>
    <property type="project" value="UniProtKB-KW"/>
</dbReference>
<sequence length="281" mass="32080">MPVRRGHVALQNTYLDTIIRKFDGQNRKFLIANAQMKNCGIIYCNEGFCQMFGFSRAEIMQQPCTCHFLVGPGTMKSALSQLAQALLGSEERKLEILYYSKDDVIPVKNEEGVVIMFILNFEELLEPALKLGFRQRVTQGWIRTAQKRKLRLRMPSLRVTRQPSYPKDPFEGVVVDYLQPPGEDVVLKSFPEPCKESSLQYALKSNNVSSTSDSDLMRHRAIGRIPQVTLSFGAERIRPPSPTEIEIIAPSKIKDRTQNVSEKVTQVTQVKRTCIYMQFQM</sequence>
<keyword evidence="7" id="KW-0630">Potassium</keyword>
<dbReference type="GO" id="GO:0086013">
    <property type="term" value="P:membrane repolarization during cardiac muscle cell action potential"/>
    <property type="evidence" value="ECO:0007669"/>
    <property type="project" value="TreeGrafter"/>
</dbReference>
<dbReference type="GO" id="GO:0005886">
    <property type="term" value="C:plasma membrane"/>
    <property type="evidence" value="ECO:0007669"/>
    <property type="project" value="TreeGrafter"/>
</dbReference>
<dbReference type="Proteomes" id="UP000319801">
    <property type="component" value="Unassembled WGS sequence"/>
</dbReference>
<evidence type="ECO:0000256" key="10">
    <source>
        <dbReference type="ARBA" id="ARBA00023136"/>
    </source>
</evidence>
<evidence type="ECO:0000259" key="13">
    <source>
        <dbReference type="Pfam" id="PF13426"/>
    </source>
</evidence>
<evidence type="ECO:0000256" key="11">
    <source>
        <dbReference type="ARBA" id="ARBA00023303"/>
    </source>
</evidence>
<accession>A0A556VJV8</accession>
<keyword evidence="4" id="KW-0812">Transmembrane</keyword>
<keyword evidence="10" id="KW-0472">Membrane</keyword>
<dbReference type="GO" id="GO:0005242">
    <property type="term" value="F:inward rectifier potassium channel activity"/>
    <property type="evidence" value="ECO:0007669"/>
    <property type="project" value="TreeGrafter"/>
</dbReference>
<evidence type="ECO:0000313" key="14">
    <source>
        <dbReference type="EMBL" id="TTM85793.1"/>
    </source>
</evidence>
<evidence type="ECO:0000256" key="8">
    <source>
        <dbReference type="ARBA" id="ARBA00022989"/>
    </source>
</evidence>
<dbReference type="FunFam" id="3.30.450.20:FF:000001">
    <property type="entry name" value="Potassium voltage-gated channel subfamily H member 7"/>
    <property type="match status" value="1"/>
</dbReference>
<dbReference type="PANTHER" id="PTHR10217">
    <property type="entry name" value="VOLTAGE AND LIGAND GATED POTASSIUM CHANNEL"/>
    <property type="match status" value="1"/>
</dbReference>
<evidence type="ECO:0000256" key="1">
    <source>
        <dbReference type="ARBA" id="ARBA00004141"/>
    </source>
</evidence>
<gene>
    <name evidence="14" type="ORF">Baya_15739</name>
</gene>
<name>A0A556VJV8_BAGYA</name>
<keyword evidence="2" id="KW-0813">Transport</keyword>
<dbReference type="OrthoDB" id="432483at2759"/>
<dbReference type="GO" id="GO:0060307">
    <property type="term" value="P:regulation of ventricular cardiac muscle cell membrane repolarization"/>
    <property type="evidence" value="ECO:0007669"/>
    <property type="project" value="TreeGrafter"/>
</dbReference>
<dbReference type="Pfam" id="PF13426">
    <property type="entry name" value="PAS_9"/>
    <property type="match status" value="1"/>
</dbReference>
<dbReference type="EMBL" id="VCAZ01000243">
    <property type="protein sequence ID" value="TTM85793.1"/>
    <property type="molecule type" value="Genomic_DNA"/>
</dbReference>
<organism evidence="14 15">
    <name type="scientific">Bagarius yarrelli</name>
    <name type="common">Goonch</name>
    <name type="synonym">Bagrus yarrelli</name>
    <dbReference type="NCBI Taxonomy" id="175774"/>
    <lineage>
        <taxon>Eukaryota</taxon>
        <taxon>Metazoa</taxon>
        <taxon>Chordata</taxon>
        <taxon>Craniata</taxon>
        <taxon>Vertebrata</taxon>
        <taxon>Euteleostomi</taxon>
        <taxon>Actinopterygii</taxon>
        <taxon>Neopterygii</taxon>
        <taxon>Teleostei</taxon>
        <taxon>Ostariophysi</taxon>
        <taxon>Siluriformes</taxon>
        <taxon>Sisoridae</taxon>
        <taxon>Sisorinae</taxon>
        <taxon>Bagarius</taxon>
    </lineage>
</organism>
<evidence type="ECO:0000256" key="6">
    <source>
        <dbReference type="ARBA" id="ARBA00022882"/>
    </source>
</evidence>
<dbReference type="InterPro" id="IPR035965">
    <property type="entry name" value="PAS-like_dom_sf"/>
</dbReference>
<keyword evidence="8" id="KW-1133">Transmembrane helix</keyword>
<evidence type="ECO:0000256" key="9">
    <source>
        <dbReference type="ARBA" id="ARBA00023065"/>
    </source>
</evidence>
<dbReference type="SUPFAM" id="SSF55785">
    <property type="entry name" value="PYP-like sensor domain (PAS domain)"/>
    <property type="match status" value="1"/>
</dbReference>
<keyword evidence="5" id="KW-0631">Potassium channel</keyword>
<evidence type="ECO:0000256" key="3">
    <source>
        <dbReference type="ARBA" id="ARBA00022538"/>
    </source>
</evidence>
<dbReference type="GO" id="GO:0086091">
    <property type="term" value="P:regulation of heart rate by cardiac conduction"/>
    <property type="evidence" value="ECO:0007669"/>
    <property type="project" value="TreeGrafter"/>
</dbReference>
<evidence type="ECO:0000256" key="7">
    <source>
        <dbReference type="ARBA" id="ARBA00022958"/>
    </source>
</evidence>
<dbReference type="CDD" id="cd00130">
    <property type="entry name" value="PAS"/>
    <property type="match status" value="1"/>
</dbReference>
<keyword evidence="11" id="KW-0407">Ion channel</keyword>